<organism evidence="1">
    <name type="scientific">Amphimedon queenslandica</name>
    <name type="common">Sponge</name>
    <dbReference type="NCBI Taxonomy" id="400682"/>
    <lineage>
        <taxon>Eukaryota</taxon>
        <taxon>Metazoa</taxon>
        <taxon>Porifera</taxon>
        <taxon>Demospongiae</taxon>
        <taxon>Heteroscleromorpha</taxon>
        <taxon>Haplosclerida</taxon>
        <taxon>Niphatidae</taxon>
        <taxon>Amphimedon</taxon>
    </lineage>
</organism>
<proteinExistence type="predicted"/>
<dbReference type="OrthoDB" id="8118845at2759"/>
<sequence length="336" mass="37612">MPSFSYESVSIIYKSFKSSFYGGIRLGVPTLDLVASIYRILPLLVLPTTRKLTSSNVEALKGITEFDIDEFNVGYYLIQEEITKEKAARFDHLFSELLLLLTLDQQRAVNRAKGERMSSWLPVAPVAKNHFDLSAQEFKDSLALRYLKPLQGIPPTSDGCSATFDLSHAITCRCGGLVTHRHNEVRDCFSDLAAFAWSQVIRKPVVREARSHFPALVADIAVRGVWVHQGKALFNICVIDTDAWCYHNQSPIDMLSGAEKEKTKCLEACTARRAVFTSLCSSVDRLLGREANVFVNRIADRLSSKQNTNNAQGVGQYHRKNVTLQSGLPPYHPFRA</sequence>
<protein>
    <submittedName>
        <fullName evidence="1">Uncharacterized protein</fullName>
    </submittedName>
</protein>
<accession>A0A1X7UBC1</accession>
<dbReference type="eggNOG" id="ENOG502S9D9">
    <property type="taxonomic scope" value="Eukaryota"/>
</dbReference>
<evidence type="ECO:0000313" key="1">
    <source>
        <dbReference type="EnsemblMetazoa" id="Aqu2.1.24756_001"/>
    </source>
</evidence>
<name>A0A1X7UBC1_AMPQE</name>
<dbReference type="InParanoid" id="A0A1X7UBC1"/>
<dbReference type="AlphaFoldDB" id="A0A1X7UBC1"/>
<dbReference type="EnsemblMetazoa" id="Aqu2.1.24756_001">
    <property type="protein sequence ID" value="Aqu2.1.24756_001"/>
    <property type="gene ID" value="Aqu2.1.24756"/>
</dbReference>
<reference evidence="1" key="1">
    <citation type="submission" date="2017-05" db="UniProtKB">
        <authorList>
            <consortium name="EnsemblMetazoa"/>
        </authorList>
    </citation>
    <scope>IDENTIFICATION</scope>
</reference>